<keyword evidence="4" id="KW-1185">Reference proteome</keyword>
<dbReference type="OrthoDB" id="1822491at2"/>
<accession>A0A9E5JMF9</accession>
<dbReference type="AlphaFoldDB" id="A0A9E5JMF9"/>
<feature type="domain" description="Tyr recombinase" evidence="2">
    <location>
        <begin position="2"/>
        <end position="45"/>
    </location>
</feature>
<gene>
    <name evidence="3" type="ORF">FK219_002395</name>
</gene>
<evidence type="ECO:0000259" key="2">
    <source>
        <dbReference type="Pfam" id="PF00589"/>
    </source>
</evidence>
<sequence length="49" mass="5689">MRWHDLRHFYASVCASEGIDIHDVSVWFGHANVSITQSTYVHLFKRSAL</sequence>
<proteinExistence type="predicted"/>
<comment type="caution">
    <text evidence="3">The sequence shown here is derived from an EMBL/GenBank/DDBJ whole genome shotgun (WGS) entry which is preliminary data.</text>
</comment>
<dbReference type="SUPFAM" id="SSF56349">
    <property type="entry name" value="DNA breaking-rejoining enzymes"/>
    <property type="match status" value="1"/>
</dbReference>
<reference evidence="3 4" key="2">
    <citation type="submission" date="2020-03" db="EMBL/GenBank/DDBJ databases">
        <title>Chryseoglobus sp. isolated from a deep-sea seamount.</title>
        <authorList>
            <person name="Zhang D.-C."/>
        </authorList>
    </citation>
    <scope>NUCLEOTIDE SEQUENCE [LARGE SCALE GENOMIC DNA]</scope>
    <source>
        <strain evidence="3 4">KN1116</strain>
    </source>
</reference>
<evidence type="ECO:0000313" key="4">
    <source>
        <dbReference type="Proteomes" id="UP000818266"/>
    </source>
</evidence>
<dbReference type="InterPro" id="IPR002104">
    <property type="entry name" value="Integrase_catalytic"/>
</dbReference>
<protein>
    <submittedName>
        <fullName evidence="3">Tyrosine-type recombinase/integrase</fullName>
    </submittedName>
</protein>
<organism evidence="3 4">
    <name type="scientific">Microcella pacifica</name>
    <dbReference type="NCBI Taxonomy" id="2591847"/>
    <lineage>
        <taxon>Bacteria</taxon>
        <taxon>Bacillati</taxon>
        <taxon>Actinomycetota</taxon>
        <taxon>Actinomycetes</taxon>
        <taxon>Micrococcales</taxon>
        <taxon>Microbacteriaceae</taxon>
        <taxon>Microcella</taxon>
    </lineage>
</organism>
<dbReference type="InterPro" id="IPR013762">
    <property type="entry name" value="Integrase-like_cat_sf"/>
</dbReference>
<dbReference type="GO" id="GO:0003677">
    <property type="term" value="F:DNA binding"/>
    <property type="evidence" value="ECO:0007669"/>
    <property type="project" value="InterPro"/>
</dbReference>
<dbReference type="InterPro" id="IPR011010">
    <property type="entry name" value="DNA_brk_join_enz"/>
</dbReference>
<evidence type="ECO:0000256" key="1">
    <source>
        <dbReference type="ARBA" id="ARBA00023172"/>
    </source>
</evidence>
<dbReference type="Pfam" id="PF00589">
    <property type="entry name" value="Phage_integrase"/>
    <property type="match status" value="1"/>
</dbReference>
<reference evidence="3 4" key="1">
    <citation type="submission" date="2019-06" db="EMBL/GenBank/DDBJ databases">
        <authorList>
            <person name="De-Chao Zhang Q."/>
        </authorList>
    </citation>
    <scope>NUCLEOTIDE SEQUENCE [LARGE SCALE GENOMIC DNA]</scope>
    <source>
        <strain evidence="3 4">KN1116</strain>
    </source>
</reference>
<dbReference type="Proteomes" id="UP000818266">
    <property type="component" value="Unassembled WGS sequence"/>
</dbReference>
<name>A0A9E5JMF9_9MICO</name>
<dbReference type="GO" id="GO:0015074">
    <property type="term" value="P:DNA integration"/>
    <property type="evidence" value="ECO:0007669"/>
    <property type="project" value="InterPro"/>
</dbReference>
<evidence type="ECO:0000313" key="3">
    <source>
        <dbReference type="EMBL" id="NHF62097.1"/>
    </source>
</evidence>
<keyword evidence="1" id="KW-0233">DNA recombination</keyword>
<dbReference type="GO" id="GO:0006310">
    <property type="term" value="P:DNA recombination"/>
    <property type="evidence" value="ECO:0007669"/>
    <property type="project" value="UniProtKB-KW"/>
</dbReference>
<dbReference type="Gene3D" id="1.10.443.10">
    <property type="entry name" value="Intergrase catalytic core"/>
    <property type="match status" value="1"/>
</dbReference>
<dbReference type="EMBL" id="VIKT02000003">
    <property type="protein sequence ID" value="NHF62097.1"/>
    <property type="molecule type" value="Genomic_DNA"/>
</dbReference>